<organism evidence="9 10">
    <name type="scientific">Candidatus Glassbacteria bacterium RIFCSPLOWO2_12_FULL_58_11</name>
    <dbReference type="NCBI Taxonomy" id="1817867"/>
    <lineage>
        <taxon>Bacteria</taxon>
        <taxon>Candidatus Glassiibacteriota</taxon>
    </lineage>
</organism>
<keyword evidence="4 7" id="KW-0812">Transmembrane</keyword>
<feature type="transmembrane region" description="Helical" evidence="7">
    <location>
        <begin position="67"/>
        <end position="93"/>
    </location>
</feature>
<feature type="transmembrane region" description="Helical" evidence="7">
    <location>
        <begin position="105"/>
        <end position="124"/>
    </location>
</feature>
<evidence type="ECO:0000256" key="2">
    <source>
        <dbReference type="ARBA" id="ARBA00022475"/>
    </source>
</evidence>
<feature type="transmembrane region" description="Helical" evidence="7">
    <location>
        <begin position="159"/>
        <end position="183"/>
    </location>
</feature>
<dbReference type="GO" id="GO:0004252">
    <property type="term" value="F:serine-type endopeptidase activity"/>
    <property type="evidence" value="ECO:0007669"/>
    <property type="project" value="InterPro"/>
</dbReference>
<keyword evidence="9" id="KW-0645">Protease</keyword>
<comment type="subcellular location">
    <subcellularLocation>
        <location evidence="1">Membrane</location>
        <topology evidence="1">Multi-pass membrane protein</topology>
    </subcellularLocation>
</comment>
<evidence type="ECO:0000313" key="9">
    <source>
        <dbReference type="EMBL" id="OGG03038.1"/>
    </source>
</evidence>
<dbReference type="STRING" id="1817867.A3F83_12235"/>
<dbReference type="AlphaFoldDB" id="A0A1F5YS51"/>
<dbReference type="SUPFAM" id="SSF144091">
    <property type="entry name" value="Rhomboid-like"/>
    <property type="match status" value="1"/>
</dbReference>
<gene>
    <name evidence="9" type="ORF">A3F83_12235</name>
</gene>
<dbReference type="InterPro" id="IPR022764">
    <property type="entry name" value="Peptidase_S54_rhomboid_dom"/>
</dbReference>
<sequence>MIPFKDNIPTRTWPVITVAFIVANCAVFLFQITLPKQAYVDSIYLFGAVPSRLTDLSAWLAPGAHNAAVSVFTSMFMHAGWLHLAGNMLYLWIFGNNVEDSMGHVKFVIFYLLCGTAAAAAQVFNVPGSTIPMVGASGAVSGVLGAYLILHPFARVQTLIFIFFFIRVIELPAIFVLLVWFLIQVTNGLTAPPDAVGVAWYAHIGGFVVGLLLIRFFQTRRPVRKAAYW</sequence>
<evidence type="ECO:0000256" key="1">
    <source>
        <dbReference type="ARBA" id="ARBA00004141"/>
    </source>
</evidence>
<dbReference type="Proteomes" id="UP000179129">
    <property type="component" value="Unassembled WGS sequence"/>
</dbReference>
<evidence type="ECO:0000256" key="6">
    <source>
        <dbReference type="ARBA" id="ARBA00023136"/>
    </source>
</evidence>
<evidence type="ECO:0000313" key="10">
    <source>
        <dbReference type="Proteomes" id="UP000179129"/>
    </source>
</evidence>
<keyword evidence="5 7" id="KW-1133">Transmembrane helix</keyword>
<protein>
    <submittedName>
        <fullName evidence="9">Rhomboid family intramembrane serine protease</fullName>
    </submittedName>
</protein>
<dbReference type="PANTHER" id="PTHR43066:SF26">
    <property type="entry name" value="RHOMBOID PROTEASE GLPG"/>
    <property type="match status" value="1"/>
</dbReference>
<dbReference type="Gene3D" id="1.20.1540.10">
    <property type="entry name" value="Rhomboid-like"/>
    <property type="match status" value="1"/>
</dbReference>
<evidence type="ECO:0000259" key="8">
    <source>
        <dbReference type="Pfam" id="PF01694"/>
    </source>
</evidence>
<dbReference type="EMBL" id="MFIX01000162">
    <property type="protein sequence ID" value="OGG03038.1"/>
    <property type="molecule type" value="Genomic_DNA"/>
</dbReference>
<evidence type="ECO:0000256" key="5">
    <source>
        <dbReference type="ARBA" id="ARBA00022989"/>
    </source>
</evidence>
<proteinExistence type="predicted"/>
<feature type="transmembrane region" description="Helical" evidence="7">
    <location>
        <begin position="12"/>
        <end position="30"/>
    </location>
</feature>
<reference evidence="9 10" key="1">
    <citation type="journal article" date="2016" name="Nat. Commun.">
        <title>Thousands of microbial genomes shed light on interconnected biogeochemical processes in an aquifer system.</title>
        <authorList>
            <person name="Anantharaman K."/>
            <person name="Brown C.T."/>
            <person name="Hug L.A."/>
            <person name="Sharon I."/>
            <person name="Castelle C.J."/>
            <person name="Probst A.J."/>
            <person name="Thomas B.C."/>
            <person name="Singh A."/>
            <person name="Wilkins M.J."/>
            <person name="Karaoz U."/>
            <person name="Brodie E.L."/>
            <person name="Williams K.H."/>
            <person name="Hubbard S.S."/>
            <person name="Banfield J.F."/>
        </authorList>
    </citation>
    <scope>NUCLEOTIDE SEQUENCE [LARGE SCALE GENOMIC DNA]</scope>
</reference>
<accession>A0A1F5YS51</accession>
<keyword evidence="9" id="KW-0378">Hydrolase</keyword>
<dbReference type="Pfam" id="PF01694">
    <property type="entry name" value="Rhomboid"/>
    <property type="match status" value="1"/>
</dbReference>
<keyword evidence="3" id="KW-0997">Cell inner membrane</keyword>
<keyword evidence="6 7" id="KW-0472">Membrane</keyword>
<keyword evidence="2" id="KW-1003">Cell membrane</keyword>
<feature type="transmembrane region" description="Helical" evidence="7">
    <location>
        <begin position="130"/>
        <end position="150"/>
    </location>
</feature>
<comment type="caution">
    <text evidence="9">The sequence shown here is derived from an EMBL/GenBank/DDBJ whole genome shotgun (WGS) entry which is preliminary data.</text>
</comment>
<dbReference type="FunFam" id="1.20.1540.10:FF:000027">
    <property type="entry name" value="Rhomboid family intramembrane serine protease"/>
    <property type="match status" value="1"/>
</dbReference>
<dbReference type="PANTHER" id="PTHR43066">
    <property type="entry name" value="RHOMBOID-RELATED PROTEIN"/>
    <property type="match status" value="1"/>
</dbReference>
<evidence type="ECO:0000256" key="3">
    <source>
        <dbReference type="ARBA" id="ARBA00022519"/>
    </source>
</evidence>
<dbReference type="GO" id="GO:0006508">
    <property type="term" value="P:proteolysis"/>
    <property type="evidence" value="ECO:0007669"/>
    <property type="project" value="UniProtKB-KW"/>
</dbReference>
<feature type="domain" description="Peptidase S54 rhomboid" evidence="8">
    <location>
        <begin position="69"/>
        <end position="215"/>
    </location>
</feature>
<dbReference type="GO" id="GO:0016020">
    <property type="term" value="C:membrane"/>
    <property type="evidence" value="ECO:0007669"/>
    <property type="project" value="UniProtKB-SubCell"/>
</dbReference>
<name>A0A1F5YS51_9BACT</name>
<dbReference type="InterPro" id="IPR035952">
    <property type="entry name" value="Rhomboid-like_sf"/>
</dbReference>
<feature type="transmembrane region" description="Helical" evidence="7">
    <location>
        <begin position="198"/>
        <end position="217"/>
    </location>
</feature>
<evidence type="ECO:0000256" key="4">
    <source>
        <dbReference type="ARBA" id="ARBA00022692"/>
    </source>
</evidence>
<evidence type="ECO:0000256" key="7">
    <source>
        <dbReference type="SAM" id="Phobius"/>
    </source>
</evidence>